<comment type="caution">
    <text evidence="11">The sequence shown here is derived from an EMBL/GenBank/DDBJ whole genome shotgun (WGS) entry which is preliminary data.</text>
</comment>
<dbReference type="EC" id="3.4.16.-" evidence="8"/>
<evidence type="ECO:0000256" key="4">
    <source>
        <dbReference type="ARBA" id="ARBA00022737"/>
    </source>
</evidence>
<dbReference type="GO" id="GO:0004185">
    <property type="term" value="F:serine-type carboxypeptidase activity"/>
    <property type="evidence" value="ECO:0007669"/>
    <property type="project" value="UniProtKB-UniRule"/>
</dbReference>
<dbReference type="InterPro" id="IPR001563">
    <property type="entry name" value="Peptidase_S10"/>
</dbReference>
<keyword evidence="12" id="KW-1185">Reference proteome</keyword>
<dbReference type="SMART" id="SM00025">
    <property type="entry name" value="Pumilio"/>
    <property type="match status" value="6"/>
</dbReference>
<gene>
    <name evidence="11" type="ORF">EVG20_g4677</name>
</gene>
<dbReference type="PRINTS" id="PR00724">
    <property type="entry name" value="CRBOXYPTASEC"/>
</dbReference>
<feature type="region of interest" description="Disordered" evidence="9">
    <location>
        <begin position="1"/>
        <end position="82"/>
    </location>
</feature>
<dbReference type="GO" id="GO:0003723">
    <property type="term" value="F:RNA binding"/>
    <property type="evidence" value="ECO:0007669"/>
    <property type="project" value="InterPro"/>
</dbReference>
<dbReference type="PANTHER" id="PTHR11802:SF452">
    <property type="entry name" value="CARBOXYPEPTIDASE"/>
    <property type="match status" value="1"/>
</dbReference>
<evidence type="ECO:0000256" key="2">
    <source>
        <dbReference type="ARBA" id="ARBA00022645"/>
    </source>
</evidence>
<feature type="compositionally biased region" description="Low complexity" evidence="9">
    <location>
        <begin position="16"/>
        <end position="29"/>
    </location>
</feature>
<dbReference type="Proteomes" id="UP000298327">
    <property type="component" value="Unassembled WGS sequence"/>
</dbReference>
<dbReference type="OrthoDB" id="443318at2759"/>
<dbReference type="InterPro" id="IPR011989">
    <property type="entry name" value="ARM-like"/>
</dbReference>
<dbReference type="InterPro" id="IPR018202">
    <property type="entry name" value="Ser_caboxypep_ser_AS"/>
</dbReference>
<feature type="domain" description="PUM-HD" evidence="10">
    <location>
        <begin position="287"/>
        <end position="672"/>
    </location>
</feature>
<feature type="compositionally biased region" description="Polar residues" evidence="9">
    <location>
        <begin position="275"/>
        <end position="300"/>
    </location>
</feature>
<comment type="similarity">
    <text evidence="1 8">Belongs to the peptidase S10 family.</text>
</comment>
<dbReference type="PROSITE" id="PS00131">
    <property type="entry name" value="CARBOXYPEPT_SER_SER"/>
    <property type="match status" value="1"/>
</dbReference>
<feature type="compositionally biased region" description="Basic and acidic residues" evidence="9">
    <location>
        <begin position="51"/>
        <end position="62"/>
    </location>
</feature>
<keyword evidence="4" id="KW-0677">Repeat</keyword>
<accession>A0A4Y9YVE7</accession>
<feature type="region of interest" description="Disordered" evidence="9">
    <location>
        <begin position="224"/>
        <end position="250"/>
    </location>
</feature>
<dbReference type="InterPro" id="IPR033133">
    <property type="entry name" value="PUM-HD"/>
</dbReference>
<evidence type="ECO:0000256" key="3">
    <source>
        <dbReference type="ARBA" id="ARBA00022670"/>
    </source>
</evidence>
<keyword evidence="5 8" id="KW-0378">Hydrolase</keyword>
<sequence length="1340" mass="147107">MGSTAQSQSFVPFYKSIPESPSRSLSSSIWAPQPQPNETTWPQAIASFSRSADEDKNGRPEPVRAAAGRAPPTAEDVFGPVGFLGDGRKKDVGAIGDGRKKNSPDMDNIHVEQLLRALNLNSPAPFTQAPRNINTSPDLSPVSVTSALMTPTDSPARAPDLKLNTSFGYHSSAPSPQGSMLDSDILRRSNDMYAQSFQGLQHPALFPQAPNAYPFFDSFSEATSPTQPFPSMMPPAHRGDHRPMPSMSWRPDRLDVSPDWLRSDDNVREAGLAEDNSTARSPAFQTNFPDLPSSQPQSQAHEPINFLSLLHPSSSPPYHLFVSRIIKSSDQQASIFLQQKLKVADLQERGKIIDAICAKGFEMMAHRFGNWAVQRCLEAASTPDERRKIVHCMRGRVVELASNCYGCHVLQKALDCEEDVRLLIVSELLLGDPAQTLVNKHASHVWSKIMELTWTSPAPPIFAYVNKSLKGKWASLACHETGSLVVQHAFENLEESAKDGIVDELLNQGQLVFSEVAKNQWGSYCIQHIAGLLEFATNEQGSKSITKALKEGGKETLDKIVKRMSESAKGGRRAIIVDLALSVTGSQLIAAVLPNVDKDQRTLLYDSIRGHIVTLRGCKTGSKVIWLFVPTTGTKRAPGLSRTLQHGICNLSRFYLSIASSISVHHRLQYQDTPTTNLNHTPMQISERIKHQSRKLMFPLSPPRSVDLLVALASQQPSKTIHHALSSTSSTSSTSSQNGQYIAITGLISFDGCSSASSLERFIFVAVARVSIDEFTCRSVRDSLRISKILFLRTFAITLDMSTGTALESLTFNHDHLRTMKASILLGLLSIPSVLAVPASELQAVLGDLAAYSDISTGGIFGQIAKGVEHVVQTVEDVITSNSEDVETWTQGGKEFVKQNGLTYELVKHSSFPEHSLRVTEPDLCDASVQQYSGYLDISDGKHLFFWFFESRNDPAKDPLVLWLNGGPGCSSSTGLLFELGPCRITNEGKNTTLNKYAWNENANIIFLDQPVNDVYAFLELFLSRYTKHADKPFHLAAESYGGTYAPNIASIIHKNNQDLARAQEASALRHINLASVVLANGLTDPLLQMPAIVDFACEGPYPIYSDPDGPECQALRTKVPTCERLIKSCYDFNSRLTCVPAALYCNAQLYGPLQQTGLNLYDVRKKCDRSKDGDLCYREMGWIDTWMNDPAHKAALGVDPSMEFASCNMEVNQAFLFQGDGMRNSAALLPELIDDGVRLLVYAGNADAMCNFIGNERWMEQLEHSFHKEFAASKSTKWVSSESGRVAGEVRSAGGGGFGAGNVTFVSVFEAGHMVPFDQSEAALDLFTRWIQDVSLTSN</sequence>
<feature type="repeat" description="Pumilio" evidence="7">
    <location>
        <begin position="468"/>
        <end position="503"/>
    </location>
</feature>
<keyword evidence="3 8" id="KW-0645">Protease</keyword>
<evidence type="ECO:0000256" key="7">
    <source>
        <dbReference type="PROSITE-ProRule" id="PRU00317"/>
    </source>
</evidence>
<dbReference type="PROSITE" id="PS50302">
    <property type="entry name" value="PUM"/>
    <property type="match status" value="2"/>
</dbReference>
<feature type="region of interest" description="Disordered" evidence="9">
    <location>
        <begin position="271"/>
        <end position="300"/>
    </location>
</feature>
<dbReference type="Gene3D" id="1.10.287.410">
    <property type="match status" value="1"/>
</dbReference>
<dbReference type="Pfam" id="PF00450">
    <property type="entry name" value="Peptidase_S10"/>
    <property type="match status" value="1"/>
</dbReference>
<feature type="compositionally biased region" description="Polar residues" evidence="9">
    <location>
        <begin position="36"/>
        <end position="50"/>
    </location>
</feature>
<reference evidence="11 12" key="1">
    <citation type="submission" date="2019-02" db="EMBL/GenBank/DDBJ databases">
        <title>Genome sequencing of the rare red list fungi Dentipellis fragilis.</title>
        <authorList>
            <person name="Buettner E."/>
            <person name="Kellner H."/>
        </authorList>
    </citation>
    <scope>NUCLEOTIDE SEQUENCE [LARGE SCALE GENOMIC DNA]</scope>
    <source>
        <strain evidence="11 12">DSM 105465</strain>
    </source>
</reference>
<proteinExistence type="inferred from homology"/>
<dbReference type="SUPFAM" id="SSF53474">
    <property type="entry name" value="alpha/beta-Hydrolases"/>
    <property type="match status" value="1"/>
</dbReference>
<dbReference type="STRING" id="205917.A0A4Y9YVE7"/>
<dbReference type="InterPro" id="IPR001313">
    <property type="entry name" value="Pumilio_RNA-bd_rpt"/>
</dbReference>
<dbReference type="EMBL" id="SEOQ01000250">
    <property type="protein sequence ID" value="TFY66414.1"/>
    <property type="molecule type" value="Genomic_DNA"/>
</dbReference>
<dbReference type="SUPFAM" id="SSF48371">
    <property type="entry name" value="ARM repeat"/>
    <property type="match status" value="1"/>
</dbReference>
<dbReference type="Pfam" id="PF00806">
    <property type="entry name" value="PUF"/>
    <property type="match status" value="5"/>
</dbReference>
<dbReference type="PROSITE" id="PS50303">
    <property type="entry name" value="PUM_HD"/>
    <property type="match status" value="1"/>
</dbReference>
<dbReference type="GO" id="GO:0000324">
    <property type="term" value="C:fungal-type vacuole"/>
    <property type="evidence" value="ECO:0007669"/>
    <property type="project" value="TreeGrafter"/>
</dbReference>
<evidence type="ECO:0000256" key="9">
    <source>
        <dbReference type="SAM" id="MobiDB-lite"/>
    </source>
</evidence>
<evidence type="ECO:0000313" key="11">
    <source>
        <dbReference type="EMBL" id="TFY66414.1"/>
    </source>
</evidence>
<dbReference type="InterPro" id="IPR029058">
    <property type="entry name" value="AB_hydrolase_fold"/>
</dbReference>
<evidence type="ECO:0000259" key="10">
    <source>
        <dbReference type="PROSITE" id="PS50303"/>
    </source>
</evidence>
<evidence type="ECO:0000256" key="1">
    <source>
        <dbReference type="ARBA" id="ARBA00009431"/>
    </source>
</evidence>
<dbReference type="PANTHER" id="PTHR11802">
    <property type="entry name" value="SERINE PROTEASE FAMILY S10 SERINE CARBOXYPEPTIDASE"/>
    <property type="match status" value="1"/>
</dbReference>
<dbReference type="Gene3D" id="3.40.50.1820">
    <property type="entry name" value="alpha/beta hydrolase"/>
    <property type="match status" value="1"/>
</dbReference>
<keyword evidence="2 8" id="KW-0121">Carboxypeptidase</keyword>
<evidence type="ECO:0000256" key="8">
    <source>
        <dbReference type="RuleBase" id="RU361156"/>
    </source>
</evidence>
<dbReference type="GO" id="GO:0006508">
    <property type="term" value="P:proteolysis"/>
    <property type="evidence" value="ECO:0007669"/>
    <property type="project" value="UniProtKB-KW"/>
</dbReference>
<feature type="compositionally biased region" description="Polar residues" evidence="9">
    <location>
        <begin position="1"/>
        <end position="10"/>
    </location>
</feature>
<evidence type="ECO:0000313" key="12">
    <source>
        <dbReference type="Proteomes" id="UP000298327"/>
    </source>
</evidence>
<dbReference type="InterPro" id="IPR016024">
    <property type="entry name" value="ARM-type_fold"/>
</dbReference>
<keyword evidence="6" id="KW-0325">Glycoprotein</keyword>
<protein>
    <recommendedName>
        <fullName evidence="8">Carboxypeptidase</fullName>
        <ecNumber evidence="8">3.4.16.-</ecNumber>
    </recommendedName>
</protein>
<name>A0A4Y9YVE7_9AGAM</name>
<evidence type="ECO:0000256" key="5">
    <source>
        <dbReference type="ARBA" id="ARBA00022801"/>
    </source>
</evidence>
<feature type="repeat" description="Pumilio" evidence="7">
    <location>
        <begin position="388"/>
        <end position="431"/>
    </location>
</feature>
<organism evidence="11 12">
    <name type="scientific">Dentipellis fragilis</name>
    <dbReference type="NCBI Taxonomy" id="205917"/>
    <lineage>
        <taxon>Eukaryota</taxon>
        <taxon>Fungi</taxon>
        <taxon>Dikarya</taxon>
        <taxon>Basidiomycota</taxon>
        <taxon>Agaricomycotina</taxon>
        <taxon>Agaricomycetes</taxon>
        <taxon>Russulales</taxon>
        <taxon>Hericiaceae</taxon>
        <taxon>Dentipellis</taxon>
    </lineage>
</organism>
<dbReference type="Gene3D" id="1.25.10.10">
    <property type="entry name" value="Leucine-rich Repeat Variant"/>
    <property type="match status" value="1"/>
</dbReference>
<evidence type="ECO:0000256" key="6">
    <source>
        <dbReference type="ARBA" id="ARBA00023180"/>
    </source>
</evidence>